<evidence type="ECO:0000313" key="2">
    <source>
        <dbReference type="EMBL" id="MDH0126959.1"/>
    </source>
</evidence>
<organism evidence="2 3">
    <name type="scientific">Brucella intermedia GD04153</name>
    <dbReference type="NCBI Taxonomy" id="2975438"/>
    <lineage>
        <taxon>Bacteria</taxon>
        <taxon>Pseudomonadati</taxon>
        <taxon>Pseudomonadota</taxon>
        <taxon>Alphaproteobacteria</taxon>
        <taxon>Hyphomicrobiales</taxon>
        <taxon>Brucellaceae</taxon>
        <taxon>Brucella/Ochrobactrum group</taxon>
        <taxon>Brucella</taxon>
    </lineage>
</organism>
<comment type="caution">
    <text evidence="2">The sequence shown here is derived from an EMBL/GenBank/DDBJ whole genome shotgun (WGS) entry which is preliminary data.</text>
</comment>
<accession>A0AA42H2S5</accession>
<feature type="domain" description="Bartonella effector protein BID" evidence="1">
    <location>
        <begin position="6"/>
        <end position="71"/>
    </location>
</feature>
<protein>
    <submittedName>
        <fullName evidence="2">BID domain-containing protein</fullName>
    </submittedName>
</protein>
<dbReference type="InterPro" id="IPR041533">
    <property type="entry name" value="Bep_BID"/>
</dbReference>
<reference evidence="2" key="1">
    <citation type="submission" date="2022-09" db="EMBL/GenBank/DDBJ databases">
        <title>Intensive care unit water sources are persistently colonized with multi-drug resistant bacteria and are the site of extensive horizontal gene transfer of antibiotic resistance genes.</title>
        <authorList>
            <person name="Diorio-Toth L."/>
        </authorList>
    </citation>
    <scope>NUCLEOTIDE SEQUENCE</scope>
    <source>
        <strain evidence="2">GD04153</strain>
    </source>
</reference>
<evidence type="ECO:0000313" key="3">
    <source>
        <dbReference type="Proteomes" id="UP001158087"/>
    </source>
</evidence>
<proteinExistence type="predicted"/>
<dbReference type="Proteomes" id="UP001158087">
    <property type="component" value="Unassembled WGS sequence"/>
</dbReference>
<name>A0AA42H2S5_9HYPH</name>
<dbReference type="AlphaFoldDB" id="A0AA42H2S5"/>
<gene>
    <name evidence="2" type="ORF">N7376_23600</name>
</gene>
<dbReference type="EMBL" id="JAODYY010000020">
    <property type="protein sequence ID" value="MDH0126959.1"/>
    <property type="molecule type" value="Genomic_DNA"/>
</dbReference>
<sequence>MRSVGRHIYSDPAGAAERISAAIVDQGIGSEALAKTVAARPEQFGELCGKVGLLGENRQRKAARHHAIALSNHVVSAGQVWERRLEAERQSETWNREKRDVIEVPGLTSSSEALLKQLDGLPQAEKPKFLEQLSGTPEGKQALDEAKTIVQALEQRFGSSDPRRLKKENLRLGPGGTEKLDRLEAVARIADRAQRAELSRQYELKRTLNKGLGLGM</sequence>
<dbReference type="Pfam" id="PF17841">
    <property type="entry name" value="Bep_C_terminal"/>
    <property type="match status" value="1"/>
</dbReference>
<evidence type="ECO:0000259" key="1">
    <source>
        <dbReference type="Pfam" id="PF17841"/>
    </source>
</evidence>